<evidence type="ECO:0000256" key="2">
    <source>
        <dbReference type="ARBA" id="ARBA00022737"/>
    </source>
</evidence>
<dbReference type="Gene3D" id="1.10.8.430">
    <property type="entry name" value="Helical domain of apoptotic protease-activating factors"/>
    <property type="match status" value="1"/>
</dbReference>
<dbReference type="InterPro" id="IPR042197">
    <property type="entry name" value="Apaf_helical"/>
</dbReference>
<evidence type="ECO:0000313" key="11">
    <source>
        <dbReference type="EMBL" id="KAH7565250.1"/>
    </source>
</evidence>
<protein>
    <submittedName>
        <fullName evidence="11">Uncharacterized protein</fullName>
    </submittedName>
</protein>
<feature type="domain" description="Disease resistance R13L4/SHOC-2-like LRR" evidence="9">
    <location>
        <begin position="572"/>
        <end position="873"/>
    </location>
</feature>
<dbReference type="Pfam" id="PF25019">
    <property type="entry name" value="LRR_R13L1-DRL21"/>
    <property type="match status" value="1"/>
</dbReference>
<name>A0ABQ8HLN6_9ROSI</name>
<comment type="caution">
    <text evidence="11">The sequence shown here is derived from an EMBL/GenBank/DDBJ whole genome shotgun (WGS) entry which is preliminary data.</text>
</comment>
<dbReference type="PANTHER" id="PTHR36766">
    <property type="entry name" value="PLANT BROAD-SPECTRUM MILDEW RESISTANCE PROTEIN RPW8"/>
    <property type="match status" value="1"/>
</dbReference>
<sequence>MAEVIVSTIVEQLVSILHQQLEGRVKLVVGVDEQVQELTSTFQALGAVLNDAESRQMKESSVRDWLDKLKDTSYDIDDVLDEWSTMIQKLQTMEMEDACTPLIKVCSQISCYRFCYKRVVISHDIAVKIRDLNKKLDFVAHEKDKFNFSLGKGTGQLENQITTSVIDITETHGRNHDKNKVKNLLLSENSNRTTSLPIISIVGMGGLGKTTLARLVFNDNEVKDHFQEKIWVFVSIPFDEVRIAKAILESLMGVEPKLVEYQTVLKQLQELIKERKFLLVLDDVWTEGSSKWEQLKNSLKCGAKGSRILVTTRKKNVAEVLETTDLVELEMLSDEHCWTLFNQLSLCGKNKEECNDVGRKIVGKCKGLPLAVKSLGNLLRSKKTLKEWQNVLNGEMQEEVEKEIFPPLLLSYYDLTIELKKCFLYCAIFPSDYVIEKDQLIELWMAQDYLKKKQSDDDMELVGEKCFKGLVIRSFFQDLEKSDYDGSIIRCKMHPIMHGLAQFLTKNECFTIESGGLKKSQLESPFKARHAMIRIKEGAAFPTSIFRETKLRSLLIDSESWFEIDPYLRKLFNQMTCLRSLNLSCTLLEALPSGIERLIHLRYLNLSSNGRLQKLPETLCFLYNLLTLNISNCWRLQKLPEEIGRLLKLRHLINYRTGTEKFVDMPKGFERLTCLRTLNKIVVTGDIQTCGFECLRNLNHLQGSLDIECRDQVDVREINNAEFNNKESLYGLRLEFWDALNEEAFEVFQPPPYLENLNIERYKGNPTSLKWMESLTKPRKLCLQDWENLERLPSLGKLPSLETLSISYFSSVKRVHNEFLGTESGDSSTSSSSVVVFPKLQSLEFSYMNNWEEWGYGGGAITIMPRLRYLSISYCNKLKTLPDYLRQLTMLDELKICSCPQLNGKTDLEMSRVTRVHNEFLGIESDGMSSVVAFPKLQSLEFRDMGNWEEWDYKTTRSGREDITIMPCLLSLTIWNCLKLKSVPDYLMKLTTLKELNAENYRIVGHYQWETAKDLVQWKTAKDLVENLNIPRNWICQNLIGLSLDFEGVNSKGGVEAFKPPPNLENLKIKCYNNNLTTLNWMESLTKLTEVSLENCGCLPPLGKLLFLERLYINGSSVVKVGNEFLGIESGSTSVSSSSSIILFPKLLSLEFTNMKNWEKWDFTKTKEGLEDIKIMPCLRSLRIKECPELSTLPEYLLQLTTLKEFDTEDCPILDKRYRKVTVKDSGMPIRIIENPSDDSKTFSSSGYFGKLY</sequence>
<evidence type="ECO:0000256" key="3">
    <source>
        <dbReference type="ARBA" id="ARBA00022741"/>
    </source>
</evidence>
<dbReference type="Pfam" id="PF00931">
    <property type="entry name" value="NB-ARC"/>
    <property type="match status" value="1"/>
</dbReference>
<evidence type="ECO:0000259" key="8">
    <source>
        <dbReference type="Pfam" id="PF23559"/>
    </source>
</evidence>
<dbReference type="CDD" id="cd14798">
    <property type="entry name" value="RX-CC_like"/>
    <property type="match status" value="1"/>
</dbReference>
<dbReference type="InterPro" id="IPR058922">
    <property type="entry name" value="WHD_DRP"/>
</dbReference>
<dbReference type="Proteomes" id="UP000827721">
    <property type="component" value="Unassembled WGS sequence"/>
</dbReference>
<dbReference type="InterPro" id="IPR055414">
    <property type="entry name" value="LRR_R13L4/SHOC2-like"/>
</dbReference>
<organism evidence="11 12">
    <name type="scientific">Xanthoceras sorbifolium</name>
    <dbReference type="NCBI Taxonomy" id="99658"/>
    <lineage>
        <taxon>Eukaryota</taxon>
        <taxon>Viridiplantae</taxon>
        <taxon>Streptophyta</taxon>
        <taxon>Embryophyta</taxon>
        <taxon>Tracheophyta</taxon>
        <taxon>Spermatophyta</taxon>
        <taxon>Magnoliopsida</taxon>
        <taxon>eudicotyledons</taxon>
        <taxon>Gunneridae</taxon>
        <taxon>Pentapetalae</taxon>
        <taxon>rosids</taxon>
        <taxon>malvids</taxon>
        <taxon>Sapindales</taxon>
        <taxon>Sapindaceae</taxon>
        <taxon>Xanthoceroideae</taxon>
        <taxon>Xanthoceras</taxon>
    </lineage>
</organism>
<evidence type="ECO:0000256" key="5">
    <source>
        <dbReference type="ARBA" id="ARBA00022840"/>
    </source>
</evidence>
<dbReference type="SUPFAM" id="SSF52058">
    <property type="entry name" value="L domain-like"/>
    <property type="match status" value="2"/>
</dbReference>
<accession>A0ABQ8HLN6</accession>
<dbReference type="InterPro" id="IPR038005">
    <property type="entry name" value="RX-like_CC"/>
</dbReference>
<dbReference type="PANTHER" id="PTHR36766:SF45">
    <property type="entry name" value="NB-ARC DOMAIN-CONTAINING PROTEIN"/>
    <property type="match status" value="1"/>
</dbReference>
<evidence type="ECO:0000256" key="4">
    <source>
        <dbReference type="ARBA" id="ARBA00022821"/>
    </source>
</evidence>
<feature type="domain" description="Disease resistance N-terminal" evidence="7">
    <location>
        <begin position="5"/>
        <end position="91"/>
    </location>
</feature>
<dbReference type="InterPro" id="IPR032675">
    <property type="entry name" value="LRR_dom_sf"/>
</dbReference>
<keyword evidence="4" id="KW-0611">Plant defense</keyword>
<proteinExistence type="predicted"/>
<feature type="domain" description="NB-ARC" evidence="6">
    <location>
        <begin position="176"/>
        <end position="344"/>
    </location>
</feature>
<dbReference type="Pfam" id="PF18052">
    <property type="entry name" value="Rx_N"/>
    <property type="match status" value="1"/>
</dbReference>
<evidence type="ECO:0000259" key="10">
    <source>
        <dbReference type="Pfam" id="PF25019"/>
    </source>
</evidence>
<keyword evidence="3" id="KW-0547">Nucleotide-binding</keyword>
<dbReference type="Gene3D" id="1.10.10.10">
    <property type="entry name" value="Winged helix-like DNA-binding domain superfamily/Winged helix DNA-binding domain"/>
    <property type="match status" value="1"/>
</dbReference>
<dbReference type="InterPro" id="IPR036388">
    <property type="entry name" value="WH-like_DNA-bd_sf"/>
</dbReference>
<reference evidence="11 12" key="1">
    <citation type="submission" date="2021-02" db="EMBL/GenBank/DDBJ databases">
        <title>Plant Genome Project.</title>
        <authorList>
            <person name="Zhang R.-G."/>
        </authorList>
    </citation>
    <scope>NUCLEOTIDE SEQUENCE [LARGE SCALE GENOMIC DNA]</scope>
    <source>
        <tissue evidence="11">Leaves</tissue>
    </source>
</reference>
<dbReference type="Pfam" id="PF23559">
    <property type="entry name" value="WHD_DRP"/>
    <property type="match status" value="1"/>
</dbReference>
<gene>
    <name evidence="11" type="ORF">JRO89_XS09G0174000</name>
</gene>
<keyword evidence="5" id="KW-0067">ATP-binding</keyword>
<evidence type="ECO:0000313" key="12">
    <source>
        <dbReference type="Proteomes" id="UP000827721"/>
    </source>
</evidence>
<dbReference type="EMBL" id="JAFEMO010000009">
    <property type="protein sequence ID" value="KAH7565250.1"/>
    <property type="molecule type" value="Genomic_DNA"/>
</dbReference>
<keyword evidence="2" id="KW-0677">Repeat</keyword>
<dbReference type="Gene3D" id="1.20.5.4130">
    <property type="match status" value="1"/>
</dbReference>
<dbReference type="Pfam" id="PF23598">
    <property type="entry name" value="LRR_14"/>
    <property type="match status" value="1"/>
</dbReference>
<evidence type="ECO:0000259" key="6">
    <source>
        <dbReference type="Pfam" id="PF00931"/>
    </source>
</evidence>
<evidence type="ECO:0000259" key="9">
    <source>
        <dbReference type="Pfam" id="PF23598"/>
    </source>
</evidence>
<feature type="domain" description="Disease resistance protein winged helix" evidence="8">
    <location>
        <begin position="428"/>
        <end position="501"/>
    </location>
</feature>
<evidence type="ECO:0000259" key="7">
    <source>
        <dbReference type="Pfam" id="PF18052"/>
    </source>
</evidence>
<dbReference type="PRINTS" id="PR00364">
    <property type="entry name" value="DISEASERSIST"/>
</dbReference>
<keyword evidence="1" id="KW-0433">Leucine-rich repeat</keyword>
<dbReference type="InterPro" id="IPR041118">
    <property type="entry name" value="Rx_N"/>
</dbReference>
<dbReference type="InterPro" id="IPR027417">
    <property type="entry name" value="P-loop_NTPase"/>
</dbReference>
<dbReference type="Gene3D" id="3.40.50.300">
    <property type="entry name" value="P-loop containing nucleotide triphosphate hydrolases"/>
    <property type="match status" value="1"/>
</dbReference>
<dbReference type="SUPFAM" id="SSF52540">
    <property type="entry name" value="P-loop containing nucleoside triphosphate hydrolases"/>
    <property type="match status" value="1"/>
</dbReference>
<dbReference type="InterPro" id="IPR056789">
    <property type="entry name" value="LRR_R13L1-DRL21"/>
</dbReference>
<feature type="domain" description="R13L1/DRL21-like LRR repeat region" evidence="10">
    <location>
        <begin position="1055"/>
        <end position="1114"/>
    </location>
</feature>
<keyword evidence="12" id="KW-1185">Reference proteome</keyword>
<dbReference type="InterPro" id="IPR002182">
    <property type="entry name" value="NB-ARC"/>
</dbReference>
<evidence type="ECO:0000256" key="1">
    <source>
        <dbReference type="ARBA" id="ARBA00022614"/>
    </source>
</evidence>
<dbReference type="Gene3D" id="3.80.10.10">
    <property type="entry name" value="Ribonuclease Inhibitor"/>
    <property type="match status" value="3"/>
</dbReference>